<evidence type="ECO:0000313" key="2">
    <source>
        <dbReference type="EMBL" id="PQB08727.1"/>
    </source>
</evidence>
<keyword evidence="3" id="KW-1185">Reference proteome</keyword>
<dbReference type="Proteomes" id="UP000239522">
    <property type="component" value="Unassembled WGS sequence"/>
</dbReference>
<gene>
    <name evidence="2" type="ORF">BST83_14770</name>
</gene>
<accession>A0A2S7L1I2</accession>
<evidence type="ECO:0008006" key="4">
    <source>
        <dbReference type="Google" id="ProtNLM"/>
    </source>
</evidence>
<protein>
    <recommendedName>
        <fullName evidence="4">Tetratricopeptide repeat protein</fullName>
    </recommendedName>
</protein>
<feature type="region of interest" description="Disordered" evidence="1">
    <location>
        <begin position="203"/>
        <end position="223"/>
    </location>
</feature>
<dbReference type="Gene3D" id="1.25.40.10">
    <property type="entry name" value="Tetratricopeptide repeat domain"/>
    <property type="match status" value="2"/>
</dbReference>
<dbReference type="Pfam" id="PF13181">
    <property type="entry name" value="TPR_8"/>
    <property type="match status" value="1"/>
</dbReference>
<dbReference type="AlphaFoldDB" id="A0A2S7L1I2"/>
<sequence>MQRKENIEHKKDRLFNYFKLALFSFFIFLFSIDSIAQDSIPEKEDVTEETELKFQQFFFKALSEKSIGNYQKAIENLESCNQILSNDSAVFFEFSKNYLFLNNTFLAKEYIERSLAEQPTNRWMLSHLVKIYLKDNKYAEAIKTQQKIVAINPKERVFLARLYVYNGQIKEGISLMNTLEKEYVLPSYLKKLRANLESKKEYSVKKKSDDQESGEEDVEEENPIKEEALSADLNVLINQFKTDKSYKIVEEILKKSIENYDDLLRFSEEGMALFPAQAYLYFVNAKVLNDTKNYKKALTILQSGIDFVIDDKMEAAFYLEIAKANKGLGNDKEEMKYLQKAKNLKN</sequence>
<reference evidence="2 3" key="1">
    <citation type="submission" date="2016-11" db="EMBL/GenBank/DDBJ databases">
        <title>Trade-off between light-utilization and light-protection in marine flavobacteria.</title>
        <authorList>
            <person name="Kumagai Y."/>
        </authorList>
    </citation>
    <scope>NUCLEOTIDE SEQUENCE [LARGE SCALE GENOMIC DNA]</scope>
    <source>
        <strain evidence="2 3">ATCC 700397</strain>
    </source>
</reference>
<feature type="compositionally biased region" description="Acidic residues" evidence="1">
    <location>
        <begin position="211"/>
        <end position="221"/>
    </location>
</feature>
<comment type="caution">
    <text evidence="2">The sequence shown here is derived from an EMBL/GenBank/DDBJ whole genome shotgun (WGS) entry which is preliminary data.</text>
</comment>
<proteinExistence type="predicted"/>
<evidence type="ECO:0000313" key="3">
    <source>
        <dbReference type="Proteomes" id="UP000239522"/>
    </source>
</evidence>
<name>A0A2S7L1I2_9FLAO</name>
<dbReference type="SUPFAM" id="SSF48452">
    <property type="entry name" value="TPR-like"/>
    <property type="match status" value="1"/>
</dbReference>
<organism evidence="2 3">
    <name type="scientific">Polaribacter filamentus</name>
    <dbReference type="NCBI Taxonomy" id="53483"/>
    <lineage>
        <taxon>Bacteria</taxon>
        <taxon>Pseudomonadati</taxon>
        <taxon>Bacteroidota</taxon>
        <taxon>Flavobacteriia</taxon>
        <taxon>Flavobacteriales</taxon>
        <taxon>Flavobacteriaceae</taxon>
    </lineage>
</organism>
<dbReference type="InterPro" id="IPR011990">
    <property type="entry name" value="TPR-like_helical_dom_sf"/>
</dbReference>
<dbReference type="EMBL" id="MQUA01000013">
    <property type="protein sequence ID" value="PQB08727.1"/>
    <property type="molecule type" value="Genomic_DNA"/>
</dbReference>
<dbReference type="InterPro" id="IPR019734">
    <property type="entry name" value="TPR_rpt"/>
</dbReference>
<evidence type="ECO:0000256" key="1">
    <source>
        <dbReference type="SAM" id="MobiDB-lite"/>
    </source>
</evidence>